<comment type="caution">
    <text evidence="3">The sequence shown here is derived from an EMBL/GenBank/DDBJ whole genome shotgun (WGS) entry which is preliminary data.</text>
</comment>
<evidence type="ECO:0000313" key="4">
    <source>
        <dbReference type="Proteomes" id="UP000027432"/>
    </source>
</evidence>
<sequence length="117" mass="13058">MQLIADLLTTLAALAAAGYCLVLARRLKRFNQLENGMGGAIAVLSAQVDDMTRALERAQATAAHSETQLRALTERAEKGAEKLELMLASLHDLPDEEEPRRRILRRRHRHETMEAAE</sequence>
<protein>
    <submittedName>
        <fullName evidence="3">Uncharacterized protein</fullName>
    </submittedName>
</protein>
<accession>A0A074JG63</accession>
<keyword evidence="4" id="KW-1185">Reference proteome</keyword>
<dbReference type="Proteomes" id="UP000027432">
    <property type="component" value="Unassembled WGS sequence"/>
</dbReference>
<evidence type="ECO:0000256" key="1">
    <source>
        <dbReference type="SAM" id="Coils"/>
    </source>
</evidence>
<name>A0A074JG63_9RHOB</name>
<dbReference type="RefSeq" id="WP_038075983.1">
    <property type="nucleotide sequence ID" value="NZ_AUND01000012.1"/>
</dbReference>
<feature type="coiled-coil region" evidence="1">
    <location>
        <begin position="41"/>
        <end position="75"/>
    </location>
</feature>
<dbReference type="eggNOG" id="ENOG5032SDT">
    <property type="taxonomic scope" value="Bacteria"/>
</dbReference>
<evidence type="ECO:0000313" key="3">
    <source>
        <dbReference type="EMBL" id="KEO54558.1"/>
    </source>
</evidence>
<reference evidence="3 4" key="1">
    <citation type="submission" date="2013-07" db="EMBL/GenBank/DDBJ databases">
        <title>Thioclava pacifica DSM 10166 Genome Sequencing.</title>
        <authorList>
            <person name="Lai Q."/>
            <person name="Shao Z."/>
        </authorList>
    </citation>
    <scope>NUCLEOTIDE SEQUENCE [LARGE SCALE GENOMIC DNA]</scope>
    <source>
        <strain evidence="3 4">DSM 10166</strain>
    </source>
</reference>
<dbReference type="OrthoDB" id="7630018at2"/>
<evidence type="ECO:0000256" key="2">
    <source>
        <dbReference type="SAM" id="MobiDB-lite"/>
    </source>
</evidence>
<dbReference type="STRING" id="1353537.TP2_06400"/>
<organism evidence="3 4">
    <name type="scientific">Thioclava pacifica DSM 10166</name>
    <dbReference type="NCBI Taxonomy" id="1353537"/>
    <lineage>
        <taxon>Bacteria</taxon>
        <taxon>Pseudomonadati</taxon>
        <taxon>Pseudomonadota</taxon>
        <taxon>Alphaproteobacteria</taxon>
        <taxon>Rhodobacterales</taxon>
        <taxon>Paracoccaceae</taxon>
        <taxon>Thioclava</taxon>
    </lineage>
</organism>
<gene>
    <name evidence="3" type="ORF">TP2_06400</name>
</gene>
<keyword evidence="1" id="KW-0175">Coiled coil</keyword>
<dbReference type="AlphaFoldDB" id="A0A074JG63"/>
<dbReference type="EMBL" id="AUND01000012">
    <property type="protein sequence ID" value="KEO54558.1"/>
    <property type="molecule type" value="Genomic_DNA"/>
</dbReference>
<feature type="region of interest" description="Disordered" evidence="2">
    <location>
        <begin position="95"/>
        <end position="117"/>
    </location>
</feature>
<proteinExistence type="predicted"/>